<keyword evidence="2 5" id="KW-0547">Nucleotide-binding</keyword>
<dbReference type="GO" id="GO:0005834">
    <property type="term" value="C:heterotrimeric G-protein complex"/>
    <property type="evidence" value="ECO:0007669"/>
    <property type="project" value="TreeGrafter"/>
</dbReference>
<proteinExistence type="predicted"/>
<dbReference type="Proteomes" id="UP000320333">
    <property type="component" value="Unassembled WGS sequence"/>
</dbReference>
<dbReference type="CDD" id="cd00066">
    <property type="entry name" value="G-alpha"/>
    <property type="match status" value="1"/>
</dbReference>
<dbReference type="GO" id="GO:0005737">
    <property type="term" value="C:cytoplasm"/>
    <property type="evidence" value="ECO:0007669"/>
    <property type="project" value="TreeGrafter"/>
</dbReference>
<keyword evidence="6" id="KW-0460">Magnesium</keyword>
<comment type="caution">
    <text evidence="7">The sequence shown here is derived from an EMBL/GenBank/DDBJ whole genome shotgun (WGS) entry which is preliminary data.</text>
</comment>
<dbReference type="GO" id="GO:0046872">
    <property type="term" value="F:metal ion binding"/>
    <property type="evidence" value="ECO:0007669"/>
    <property type="project" value="UniProtKB-KW"/>
</dbReference>
<reference evidence="7 8" key="1">
    <citation type="journal article" date="2019" name="Sci. Rep.">
        <title>Comparative genomics of chytrid fungi reveal insights into the obligate biotrophic and pathogenic lifestyle of Synchytrium endobioticum.</title>
        <authorList>
            <person name="van de Vossenberg B.T.L.H."/>
            <person name="Warris S."/>
            <person name="Nguyen H.D.T."/>
            <person name="van Gent-Pelzer M.P.E."/>
            <person name="Joly D.L."/>
            <person name="van de Geest H.C."/>
            <person name="Bonants P.J.M."/>
            <person name="Smith D.S."/>
            <person name="Levesque C.A."/>
            <person name="van der Lee T.A.J."/>
        </authorList>
    </citation>
    <scope>NUCLEOTIDE SEQUENCE [LARGE SCALE GENOMIC DNA]</scope>
    <source>
        <strain evidence="7 8">CBS 675.73</strain>
    </source>
</reference>
<dbReference type="EMBL" id="QEAP01000275">
    <property type="protein sequence ID" value="TPX70753.1"/>
    <property type="molecule type" value="Genomic_DNA"/>
</dbReference>
<dbReference type="AlphaFoldDB" id="A0A507F3C2"/>
<dbReference type="PANTHER" id="PTHR10218">
    <property type="entry name" value="GTP-BINDING PROTEIN ALPHA SUBUNIT"/>
    <property type="match status" value="1"/>
</dbReference>
<keyword evidence="4" id="KW-0807">Transducer</keyword>
<feature type="binding site" evidence="5">
    <location>
        <begin position="448"/>
        <end position="451"/>
    </location>
    <ligand>
        <name>GTP</name>
        <dbReference type="ChEBI" id="CHEBI:37565"/>
    </ligand>
</feature>
<organism evidence="7 8">
    <name type="scientific">Chytriomyces confervae</name>
    <dbReference type="NCBI Taxonomy" id="246404"/>
    <lineage>
        <taxon>Eukaryota</taxon>
        <taxon>Fungi</taxon>
        <taxon>Fungi incertae sedis</taxon>
        <taxon>Chytridiomycota</taxon>
        <taxon>Chytridiomycota incertae sedis</taxon>
        <taxon>Chytridiomycetes</taxon>
        <taxon>Chytridiales</taxon>
        <taxon>Chytriomycetaceae</taxon>
        <taxon>Chytriomyces</taxon>
    </lineage>
</organism>
<feature type="binding site" evidence="5">
    <location>
        <position position="504"/>
    </location>
    <ligand>
        <name>GTP</name>
        <dbReference type="ChEBI" id="CHEBI:37565"/>
    </ligand>
</feature>
<dbReference type="Gene3D" id="3.40.50.300">
    <property type="entry name" value="P-loop containing nucleotide triphosphate hydrolases"/>
    <property type="match status" value="2"/>
</dbReference>
<dbReference type="SMART" id="SM00275">
    <property type="entry name" value="G_alpha"/>
    <property type="match status" value="1"/>
</dbReference>
<dbReference type="GO" id="GO:0031683">
    <property type="term" value="F:G-protein beta/gamma-subunit complex binding"/>
    <property type="evidence" value="ECO:0007669"/>
    <property type="project" value="InterPro"/>
</dbReference>
<evidence type="ECO:0000256" key="6">
    <source>
        <dbReference type="PIRSR" id="PIRSR601019-2"/>
    </source>
</evidence>
<dbReference type="Pfam" id="PF00503">
    <property type="entry name" value="G-alpha"/>
    <property type="match status" value="1"/>
</dbReference>
<keyword evidence="8" id="KW-1185">Reference proteome</keyword>
<dbReference type="GO" id="GO:0007188">
    <property type="term" value="P:adenylate cyclase-modulating G protein-coupled receptor signaling pathway"/>
    <property type="evidence" value="ECO:0007669"/>
    <property type="project" value="TreeGrafter"/>
</dbReference>
<evidence type="ECO:0000256" key="1">
    <source>
        <dbReference type="ARBA" id="ARBA00022723"/>
    </source>
</evidence>
<keyword evidence="3 5" id="KW-0342">GTP-binding</keyword>
<sequence length="531" mass="59579">MPLRTDESEPTFSSGKQRQVPAFSKIQTAFTLSICDSFAAPVAKTGAQGPGFTPPNNWPKMGHCSSSSSDEVAMARKNVSINRQIKNEQRAARPEVHLLLLGTAETGKSTILKQLKVLHGIPFAQADILHYKTQIRSNLFQCVRDLNKAMHALKIPFDFDPKSAETKRCKSCARNYAEGSVQTLVSRMSGCGNTTESSNLTQVGQDTCDKSIPIDSTSRSFNDFHICDLLHKLANSSELTLTRQVNPNNPNDPIAEFAALAYLRAGGETGQTGTAAHAAQYLDLIDVSQGHNDDVAVSELTRNAVKSFWRDSGVQYCMSRGNEFHLMDCCVHLLNNTDRILHPNYIPTNQDIFYMREPTNTIQQISFNWNQTIFKVFDVGGHRKQRKSWAPYFENVKAIIFVVAISAFDQTLAAEEDGTNRVQDSLILFGTICNHPLFKKTALILFMNKIDIFKEKLKRSQISSYFPEFEGCNTYHDGCEFFVKIFLDITKYKENKVHIHFTWATDTRQISKILTSVITFIVGKSLEDAIM</sequence>
<evidence type="ECO:0000313" key="7">
    <source>
        <dbReference type="EMBL" id="TPX70753.1"/>
    </source>
</evidence>
<dbReference type="PANTHER" id="PTHR10218:SF302">
    <property type="entry name" value="GUANINE NUCLEOTIDE-BINDING PROTEIN ALPHA-5 SUBUNIT"/>
    <property type="match status" value="1"/>
</dbReference>
<dbReference type="SUPFAM" id="SSF47895">
    <property type="entry name" value="Transducin (alpha subunit), insertion domain"/>
    <property type="match status" value="1"/>
</dbReference>
<dbReference type="PROSITE" id="PS51882">
    <property type="entry name" value="G_ALPHA"/>
    <property type="match status" value="1"/>
</dbReference>
<evidence type="ECO:0000256" key="5">
    <source>
        <dbReference type="PIRSR" id="PIRSR601019-1"/>
    </source>
</evidence>
<dbReference type="STRING" id="246404.A0A507F3C2"/>
<evidence type="ECO:0000313" key="8">
    <source>
        <dbReference type="Proteomes" id="UP000320333"/>
    </source>
</evidence>
<gene>
    <name evidence="7" type="ORF">CcCBS67573_g06434</name>
</gene>
<evidence type="ECO:0000256" key="2">
    <source>
        <dbReference type="ARBA" id="ARBA00022741"/>
    </source>
</evidence>
<dbReference type="InterPro" id="IPR011025">
    <property type="entry name" value="GproteinA_insert"/>
</dbReference>
<evidence type="ECO:0000256" key="4">
    <source>
        <dbReference type="ARBA" id="ARBA00023224"/>
    </source>
</evidence>
<protein>
    <submittedName>
        <fullName evidence="7">Uncharacterized protein</fullName>
    </submittedName>
</protein>
<dbReference type="FunFam" id="3.40.50.300:FF:000720">
    <property type="entry name" value="Guanine nucleotide-binding protein G(k) subunit alpha"/>
    <property type="match status" value="1"/>
</dbReference>
<dbReference type="GO" id="GO:0001664">
    <property type="term" value="F:G protein-coupled receptor binding"/>
    <property type="evidence" value="ECO:0007669"/>
    <property type="project" value="TreeGrafter"/>
</dbReference>
<dbReference type="GO" id="GO:0005525">
    <property type="term" value="F:GTP binding"/>
    <property type="evidence" value="ECO:0007669"/>
    <property type="project" value="UniProtKB-KW"/>
</dbReference>
<evidence type="ECO:0000256" key="3">
    <source>
        <dbReference type="ARBA" id="ARBA00023134"/>
    </source>
</evidence>
<dbReference type="InterPro" id="IPR001019">
    <property type="entry name" value="Gprotein_alpha_su"/>
</dbReference>
<name>A0A507F3C2_9FUNG</name>
<dbReference type="SUPFAM" id="SSF52540">
    <property type="entry name" value="P-loop containing nucleoside triphosphate hydrolases"/>
    <property type="match status" value="1"/>
</dbReference>
<dbReference type="PRINTS" id="PR00318">
    <property type="entry name" value="GPROTEINA"/>
</dbReference>
<keyword evidence="1 6" id="KW-0479">Metal-binding</keyword>
<dbReference type="InterPro" id="IPR027417">
    <property type="entry name" value="P-loop_NTPase"/>
</dbReference>
<accession>A0A507F3C2</accession>
<feature type="binding site" evidence="6">
    <location>
        <position position="359"/>
    </location>
    <ligand>
        <name>Mg(2+)</name>
        <dbReference type="ChEBI" id="CHEBI:18420"/>
    </ligand>
</feature>
<dbReference type="OrthoDB" id="2112180at2759"/>
<dbReference type="GO" id="GO:0003924">
    <property type="term" value="F:GTPase activity"/>
    <property type="evidence" value="ECO:0007669"/>
    <property type="project" value="InterPro"/>
</dbReference>